<dbReference type="EC" id="3.6.4.13" evidence="1"/>
<gene>
    <name evidence="11" type="ORF">QBC38DRAFT_487103</name>
</gene>
<protein>
    <recommendedName>
        <fullName evidence="1">RNA helicase</fullName>
        <ecNumber evidence="1">3.6.4.13</ecNumber>
    </recommendedName>
</protein>
<evidence type="ECO:0000256" key="3">
    <source>
        <dbReference type="ARBA" id="ARBA00022801"/>
    </source>
</evidence>
<dbReference type="Proteomes" id="UP001301958">
    <property type="component" value="Unassembled WGS sequence"/>
</dbReference>
<evidence type="ECO:0000313" key="11">
    <source>
        <dbReference type="EMBL" id="KAK4223705.1"/>
    </source>
</evidence>
<comment type="caution">
    <text evidence="11">The sequence shown here is derived from an EMBL/GenBank/DDBJ whole genome shotgun (WGS) entry which is preliminary data.</text>
</comment>
<dbReference type="Pfam" id="PF00270">
    <property type="entry name" value="DEAD"/>
    <property type="match status" value="1"/>
</dbReference>
<keyword evidence="6" id="KW-0694">RNA-binding</keyword>
<dbReference type="AlphaFoldDB" id="A0AAN7BI58"/>
<feature type="compositionally biased region" description="Basic and acidic residues" evidence="8">
    <location>
        <begin position="90"/>
        <end position="110"/>
    </location>
</feature>
<dbReference type="GO" id="GO:0003723">
    <property type="term" value="F:RNA binding"/>
    <property type="evidence" value="ECO:0007669"/>
    <property type="project" value="UniProtKB-KW"/>
</dbReference>
<dbReference type="SMART" id="SM00487">
    <property type="entry name" value="DEXDc"/>
    <property type="match status" value="1"/>
</dbReference>
<dbReference type="InterPro" id="IPR027417">
    <property type="entry name" value="P-loop_NTPase"/>
</dbReference>
<evidence type="ECO:0000256" key="7">
    <source>
        <dbReference type="ARBA" id="ARBA00047984"/>
    </source>
</evidence>
<evidence type="ECO:0000313" key="12">
    <source>
        <dbReference type="Proteomes" id="UP001301958"/>
    </source>
</evidence>
<dbReference type="GO" id="GO:0005524">
    <property type="term" value="F:ATP binding"/>
    <property type="evidence" value="ECO:0007669"/>
    <property type="project" value="UniProtKB-KW"/>
</dbReference>
<evidence type="ECO:0000256" key="2">
    <source>
        <dbReference type="ARBA" id="ARBA00022741"/>
    </source>
</evidence>
<evidence type="ECO:0000259" key="9">
    <source>
        <dbReference type="PROSITE" id="PS51192"/>
    </source>
</evidence>
<evidence type="ECO:0000256" key="1">
    <source>
        <dbReference type="ARBA" id="ARBA00012552"/>
    </source>
</evidence>
<keyword evidence="4" id="KW-0347">Helicase</keyword>
<feature type="compositionally biased region" description="Basic and acidic residues" evidence="8">
    <location>
        <begin position="138"/>
        <end position="153"/>
    </location>
</feature>
<dbReference type="InterPro" id="IPR001650">
    <property type="entry name" value="Helicase_C-like"/>
</dbReference>
<keyword evidence="12" id="KW-1185">Reference proteome</keyword>
<feature type="region of interest" description="Disordered" evidence="8">
    <location>
        <begin position="73"/>
        <end position="153"/>
    </location>
</feature>
<dbReference type="PROSITE" id="PS51192">
    <property type="entry name" value="HELICASE_ATP_BIND_1"/>
    <property type="match status" value="1"/>
</dbReference>
<organism evidence="11 12">
    <name type="scientific">Podospora fimiseda</name>
    <dbReference type="NCBI Taxonomy" id="252190"/>
    <lineage>
        <taxon>Eukaryota</taxon>
        <taxon>Fungi</taxon>
        <taxon>Dikarya</taxon>
        <taxon>Ascomycota</taxon>
        <taxon>Pezizomycotina</taxon>
        <taxon>Sordariomycetes</taxon>
        <taxon>Sordariomycetidae</taxon>
        <taxon>Sordariales</taxon>
        <taxon>Podosporaceae</taxon>
        <taxon>Podospora</taxon>
    </lineage>
</organism>
<proteinExistence type="predicted"/>
<reference evidence="11" key="2">
    <citation type="submission" date="2023-05" db="EMBL/GenBank/DDBJ databases">
        <authorList>
            <consortium name="Lawrence Berkeley National Laboratory"/>
            <person name="Steindorff A."/>
            <person name="Hensen N."/>
            <person name="Bonometti L."/>
            <person name="Westerberg I."/>
            <person name="Brannstrom I.O."/>
            <person name="Guillou S."/>
            <person name="Cros-Aarteil S."/>
            <person name="Calhoun S."/>
            <person name="Haridas S."/>
            <person name="Kuo A."/>
            <person name="Mondo S."/>
            <person name="Pangilinan J."/>
            <person name="Riley R."/>
            <person name="Labutti K."/>
            <person name="Andreopoulos B."/>
            <person name="Lipzen A."/>
            <person name="Chen C."/>
            <person name="Yanf M."/>
            <person name="Daum C."/>
            <person name="Ng V."/>
            <person name="Clum A."/>
            <person name="Ohm R."/>
            <person name="Martin F."/>
            <person name="Silar P."/>
            <person name="Natvig D."/>
            <person name="Lalanne C."/>
            <person name="Gautier V."/>
            <person name="Ament-Velasquez S.L."/>
            <person name="Kruys A."/>
            <person name="Hutchinson M.I."/>
            <person name="Powell A.J."/>
            <person name="Barry K."/>
            <person name="Miller A.N."/>
            <person name="Grigoriev I.V."/>
            <person name="Debuchy R."/>
            <person name="Gladieux P."/>
            <person name="Thoren M.H."/>
            <person name="Johannesson H."/>
        </authorList>
    </citation>
    <scope>NUCLEOTIDE SEQUENCE</scope>
    <source>
        <strain evidence="11">CBS 990.96</strain>
    </source>
</reference>
<keyword evidence="2" id="KW-0547">Nucleotide-binding</keyword>
<reference evidence="11" key="1">
    <citation type="journal article" date="2023" name="Mol. Phylogenet. Evol.">
        <title>Genome-scale phylogeny and comparative genomics of the fungal order Sordariales.</title>
        <authorList>
            <person name="Hensen N."/>
            <person name="Bonometti L."/>
            <person name="Westerberg I."/>
            <person name="Brannstrom I.O."/>
            <person name="Guillou S."/>
            <person name="Cros-Aarteil S."/>
            <person name="Calhoun S."/>
            <person name="Haridas S."/>
            <person name="Kuo A."/>
            <person name="Mondo S."/>
            <person name="Pangilinan J."/>
            <person name="Riley R."/>
            <person name="LaButti K."/>
            <person name="Andreopoulos B."/>
            <person name="Lipzen A."/>
            <person name="Chen C."/>
            <person name="Yan M."/>
            <person name="Daum C."/>
            <person name="Ng V."/>
            <person name="Clum A."/>
            <person name="Steindorff A."/>
            <person name="Ohm R.A."/>
            <person name="Martin F."/>
            <person name="Silar P."/>
            <person name="Natvig D.O."/>
            <person name="Lalanne C."/>
            <person name="Gautier V."/>
            <person name="Ament-Velasquez S.L."/>
            <person name="Kruys A."/>
            <person name="Hutchinson M.I."/>
            <person name="Powell A.J."/>
            <person name="Barry K."/>
            <person name="Miller A.N."/>
            <person name="Grigoriev I.V."/>
            <person name="Debuchy R."/>
            <person name="Gladieux P."/>
            <person name="Hiltunen Thoren M."/>
            <person name="Johannesson H."/>
        </authorList>
    </citation>
    <scope>NUCLEOTIDE SEQUENCE</scope>
    <source>
        <strain evidence="11">CBS 990.96</strain>
    </source>
</reference>
<dbReference type="InterPro" id="IPR014001">
    <property type="entry name" value="Helicase_ATP-bd"/>
</dbReference>
<comment type="catalytic activity">
    <reaction evidence="7">
        <text>ATP + H2O = ADP + phosphate + H(+)</text>
        <dbReference type="Rhea" id="RHEA:13065"/>
        <dbReference type="ChEBI" id="CHEBI:15377"/>
        <dbReference type="ChEBI" id="CHEBI:15378"/>
        <dbReference type="ChEBI" id="CHEBI:30616"/>
        <dbReference type="ChEBI" id="CHEBI:43474"/>
        <dbReference type="ChEBI" id="CHEBI:456216"/>
        <dbReference type="EC" id="3.6.4.13"/>
    </reaction>
</comment>
<dbReference type="Pfam" id="PF00271">
    <property type="entry name" value="Helicase_C"/>
    <property type="match status" value="1"/>
</dbReference>
<evidence type="ECO:0000259" key="10">
    <source>
        <dbReference type="PROSITE" id="PS51194"/>
    </source>
</evidence>
<dbReference type="GO" id="GO:0003724">
    <property type="term" value="F:RNA helicase activity"/>
    <property type="evidence" value="ECO:0007669"/>
    <property type="project" value="UniProtKB-EC"/>
</dbReference>
<feature type="domain" description="Helicase ATP-binding" evidence="9">
    <location>
        <begin position="237"/>
        <end position="448"/>
    </location>
</feature>
<evidence type="ECO:0000256" key="8">
    <source>
        <dbReference type="SAM" id="MobiDB-lite"/>
    </source>
</evidence>
<dbReference type="SUPFAM" id="SSF52540">
    <property type="entry name" value="P-loop containing nucleoside triphosphate hydrolases"/>
    <property type="match status" value="1"/>
</dbReference>
<dbReference type="EMBL" id="MU865417">
    <property type="protein sequence ID" value="KAK4223705.1"/>
    <property type="molecule type" value="Genomic_DNA"/>
</dbReference>
<dbReference type="PROSITE" id="PS51194">
    <property type="entry name" value="HELICASE_CTER"/>
    <property type="match status" value="1"/>
</dbReference>
<dbReference type="Gene3D" id="3.40.50.300">
    <property type="entry name" value="P-loop containing nucleotide triphosphate hydrolases"/>
    <property type="match status" value="2"/>
</dbReference>
<evidence type="ECO:0000256" key="4">
    <source>
        <dbReference type="ARBA" id="ARBA00022806"/>
    </source>
</evidence>
<dbReference type="PANTHER" id="PTHR47960">
    <property type="entry name" value="DEAD-BOX ATP-DEPENDENT RNA HELICASE 50"/>
    <property type="match status" value="1"/>
</dbReference>
<evidence type="ECO:0000256" key="6">
    <source>
        <dbReference type="ARBA" id="ARBA00022884"/>
    </source>
</evidence>
<dbReference type="GO" id="GO:0016787">
    <property type="term" value="F:hydrolase activity"/>
    <property type="evidence" value="ECO:0007669"/>
    <property type="project" value="UniProtKB-KW"/>
</dbReference>
<feature type="domain" description="Helicase C-terminal" evidence="10">
    <location>
        <begin position="497"/>
        <end position="655"/>
    </location>
</feature>
<name>A0AAN7BI58_9PEZI</name>
<accession>A0AAN7BI58</accession>
<evidence type="ECO:0000256" key="5">
    <source>
        <dbReference type="ARBA" id="ARBA00022840"/>
    </source>
</evidence>
<dbReference type="SMART" id="SM00490">
    <property type="entry name" value="HELICc"/>
    <property type="match status" value="1"/>
</dbReference>
<dbReference type="InterPro" id="IPR011545">
    <property type="entry name" value="DEAD/DEAH_box_helicase_dom"/>
</dbReference>
<sequence length="655" mass="73214">MIGRIRSNCRPHPNFCKHHQFHVAYRQIPISYPTPVSATMWRTTRDSVCLICRSAATTTASKTTLQPWINPRTFATRARERPSRMVLSDDVARRSSSRDGGARKSRRQEDPGPFGGMNRKVANVDPRRAPPPPFSTSRHRDRDTEHKDRDSRDFKALKMQRALSTIPYGQRQAVKARIQEIDSFDQFDLVPQVKEAIASDVLKGMTDIKPTPVQRLAIPALLGNPVGGPRRRRELPSASQNKREEFLLAAETGSGKTLSYLLPCVHHLKVSEADDIDAINYNQRLEAEKERRGGQPVSQWIEKFEPHPNVARPRVVVLVPTAELVEQVLAVAKSISHVAKFKVRALSSTYDVAKIQRSLYGSGGIDMLISTPALLARIAERDPNVLSRVHHLVVDEADSLFDRSFSPETGKILDRSLPSIKQLILCSATIPRRLDNYLDTHFPNMNRIVTPNLHAIPRRVQLGVIDVSKDPYRNNKLLACADAIWTIGKEAASHDGPVAGEIEVKRIMVFVNERETTQEVAEYLVSKGIDAVALNRDTSDQRQSEALSVFTSNDPLRISKAEADAKAEAAKSRRHLANTKVIVATDLASRGIDTLAVRHVVLYDVPHTTIDFIHRLGRAGRMGRRGRGIVLVGKDDRRDIVSEVKESMFMGQALI</sequence>
<keyword evidence="3 11" id="KW-0378">Hydrolase</keyword>
<keyword evidence="5" id="KW-0067">ATP-binding</keyword>